<evidence type="ECO:0000313" key="2">
    <source>
        <dbReference type="Proteomes" id="UP000076923"/>
    </source>
</evidence>
<sequence>MNIKTDFNKYYFEINENGKTICKLTSDSNAIGKINYLGDSIEFKTKDKWWEKFQYSIIKNSETIGSINFNWLLDSIITINQKGLEKKYILKINSFKQEFNLYDDNKIHLLKYKKTKGNFSVFEISCEIIKQPEELIDLNELIIYTYYPAFLIMHGTLINQLNGGG</sequence>
<organism evidence="1 2">
    <name type="scientific">Polaribacter atrinae</name>
    <dbReference type="NCBI Taxonomy" id="1333662"/>
    <lineage>
        <taxon>Bacteria</taxon>
        <taxon>Pseudomonadati</taxon>
        <taxon>Bacteroidota</taxon>
        <taxon>Flavobacteriia</taxon>
        <taxon>Flavobacteriales</taxon>
        <taxon>Flavobacteriaceae</taxon>
    </lineage>
</organism>
<protein>
    <submittedName>
        <fullName evidence="1">Uncharacterized protein</fullName>
    </submittedName>
</protein>
<dbReference type="OrthoDB" id="1427882at2"/>
<accession>A0A176TDF0</accession>
<dbReference type="AlphaFoldDB" id="A0A176TDF0"/>
<dbReference type="EMBL" id="LVWE01000028">
    <property type="protein sequence ID" value="OAD45563.1"/>
    <property type="molecule type" value="Genomic_DNA"/>
</dbReference>
<reference evidence="1 2" key="1">
    <citation type="submission" date="2016-02" db="EMBL/GenBank/DDBJ databases">
        <title>Draft genome sequence of Polaribacter atrinae KACC17473.</title>
        <authorList>
            <person name="Shin S.-K."/>
            <person name="Yi H."/>
        </authorList>
    </citation>
    <scope>NUCLEOTIDE SEQUENCE [LARGE SCALE GENOMIC DNA]</scope>
    <source>
        <strain evidence="1 2">KACC 17473</strain>
    </source>
</reference>
<proteinExistence type="predicted"/>
<dbReference type="Proteomes" id="UP000076923">
    <property type="component" value="Unassembled WGS sequence"/>
</dbReference>
<gene>
    <name evidence="1" type="ORF">LPB303_07400</name>
</gene>
<name>A0A176TDF0_9FLAO</name>
<evidence type="ECO:0000313" key="1">
    <source>
        <dbReference type="EMBL" id="OAD45563.1"/>
    </source>
</evidence>
<comment type="caution">
    <text evidence="1">The sequence shown here is derived from an EMBL/GenBank/DDBJ whole genome shotgun (WGS) entry which is preliminary data.</text>
</comment>
<dbReference type="RefSeq" id="WP_068449342.1">
    <property type="nucleotide sequence ID" value="NZ_CP150660.1"/>
</dbReference>
<keyword evidence="2" id="KW-1185">Reference proteome</keyword>